<gene>
    <name evidence="2" type="ORF">CKO31_24425</name>
</gene>
<keyword evidence="3" id="KW-1185">Reference proteome</keyword>
<evidence type="ECO:0000313" key="2">
    <source>
        <dbReference type="EMBL" id="MBK1633822.1"/>
    </source>
</evidence>
<sequence>MSYSKACILPVGALCASLGVAAANAEQAPDQPLAQLAALDGTVMVQNGTGYASADAGMSLAASDRIFVLEESRATLAFADGCNEEIVGPDMRTLTDDATCKQPESLEEVAARAAGSDDAVQLSQAMTSQIVEPTAGLIGLGVASAAGVIWAVSNDDADRSPRPARPISPE</sequence>
<dbReference type="RefSeq" id="WP_200243252.1">
    <property type="nucleotide sequence ID" value="NZ_NRRV01000125.1"/>
</dbReference>
<evidence type="ECO:0008006" key="4">
    <source>
        <dbReference type="Google" id="ProtNLM"/>
    </source>
</evidence>
<reference evidence="2 3" key="1">
    <citation type="journal article" date="2020" name="Microorganisms">
        <title>Osmotic Adaptation and Compatible Solute Biosynthesis of Phototrophic Bacteria as Revealed from Genome Analyses.</title>
        <authorList>
            <person name="Imhoff J.F."/>
            <person name="Rahn T."/>
            <person name="Kunzel S."/>
            <person name="Keller A."/>
            <person name="Neulinger S.C."/>
        </authorList>
    </citation>
    <scope>NUCLEOTIDE SEQUENCE [LARGE SCALE GENOMIC DNA]</scope>
    <source>
        <strain evidence="2 3">DSM 6210</strain>
    </source>
</reference>
<dbReference type="EMBL" id="NRRV01000125">
    <property type="protein sequence ID" value="MBK1633822.1"/>
    <property type="molecule type" value="Genomic_DNA"/>
</dbReference>
<accession>A0ABS1CPN7</accession>
<feature type="signal peptide" evidence="1">
    <location>
        <begin position="1"/>
        <end position="22"/>
    </location>
</feature>
<protein>
    <recommendedName>
        <fullName evidence="4">Secreted protein</fullName>
    </recommendedName>
</protein>
<comment type="caution">
    <text evidence="2">The sequence shown here is derived from an EMBL/GenBank/DDBJ whole genome shotgun (WGS) entry which is preliminary data.</text>
</comment>
<name>A0ABS1CPN7_9GAMM</name>
<dbReference type="Proteomes" id="UP000748752">
    <property type="component" value="Unassembled WGS sequence"/>
</dbReference>
<evidence type="ECO:0000256" key="1">
    <source>
        <dbReference type="SAM" id="SignalP"/>
    </source>
</evidence>
<evidence type="ECO:0000313" key="3">
    <source>
        <dbReference type="Proteomes" id="UP000748752"/>
    </source>
</evidence>
<organism evidence="2 3">
    <name type="scientific">Thiohalocapsa halophila</name>
    <dbReference type="NCBI Taxonomy" id="69359"/>
    <lineage>
        <taxon>Bacteria</taxon>
        <taxon>Pseudomonadati</taxon>
        <taxon>Pseudomonadota</taxon>
        <taxon>Gammaproteobacteria</taxon>
        <taxon>Chromatiales</taxon>
        <taxon>Chromatiaceae</taxon>
        <taxon>Thiohalocapsa</taxon>
    </lineage>
</organism>
<proteinExistence type="predicted"/>
<feature type="chain" id="PRO_5045165985" description="Secreted protein" evidence="1">
    <location>
        <begin position="23"/>
        <end position="170"/>
    </location>
</feature>
<keyword evidence="1" id="KW-0732">Signal</keyword>